<dbReference type="AlphaFoldDB" id="A0A392PQP5"/>
<evidence type="ECO:0000256" key="1">
    <source>
        <dbReference type="SAM" id="MobiDB-lite"/>
    </source>
</evidence>
<dbReference type="EMBL" id="LXQA010091210">
    <property type="protein sequence ID" value="MCI14164.1"/>
    <property type="molecule type" value="Genomic_DNA"/>
</dbReference>
<dbReference type="Proteomes" id="UP000265520">
    <property type="component" value="Unassembled WGS sequence"/>
</dbReference>
<feature type="non-terminal residue" evidence="2">
    <location>
        <position position="59"/>
    </location>
</feature>
<protein>
    <submittedName>
        <fullName evidence="2">Uncharacterized protein</fullName>
    </submittedName>
</protein>
<comment type="caution">
    <text evidence="2">The sequence shown here is derived from an EMBL/GenBank/DDBJ whole genome shotgun (WGS) entry which is preliminary data.</text>
</comment>
<organism evidence="2 3">
    <name type="scientific">Trifolium medium</name>
    <dbReference type="NCBI Taxonomy" id="97028"/>
    <lineage>
        <taxon>Eukaryota</taxon>
        <taxon>Viridiplantae</taxon>
        <taxon>Streptophyta</taxon>
        <taxon>Embryophyta</taxon>
        <taxon>Tracheophyta</taxon>
        <taxon>Spermatophyta</taxon>
        <taxon>Magnoliopsida</taxon>
        <taxon>eudicotyledons</taxon>
        <taxon>Gunneridae</taxon>
        <taxon>Pentapetalae</taxon>
        <taxon>rosids</taxon>
        <taxon>fabids</taxon>
        <taxon>Fabales</taxon>
        <taxon>Fabaceae</taxon>
        <taxon>Papilionoideae</taxon>
        <taxon>50 kb inversion clade</taxon>
        <taxon>NPAAA clade</taxon>
        <taxon>Hologalegina</taxon>
        <taxon>IRL clade</taxon>
        <taxon>Trifolieae</taxon>
        <taxon>Trifolium</taxon>
    </lineage>
</organism>
<reference evidence="2 3" key="1">
    <citation type="journal article" date="2018" name="Front. Plant Sci.">
        <title>Red Clover (Trifolium pratense) and Zigzag Clover (T. medium) - A Picture of Genomic Similarities and Differences.</title>
        <authorList>
            <person name="Dluhosova J."/>
            <person name="Istvanek J."/>
            <person name="Nedelnik J."/>
            <person name="Repkova J."/>
        </authorList>
    </citation>
    <scope>NUCLEOTIDE SEQUENCE [LARGE SCALE GENOMIC DNA]</scope>
    <source>
        <strain evidence="3">cv. 10/8</strain>
        <tissue evidence="2">Leaf</tissue>
    </source>
</reference>
<name>A0A392PQP5_9FABA</name>
<feature type="region of interest" description="Disordered" evidence="1">
    <location>
        <begin position="1"/>
        <end position="28"/>
    </location>
</feature>
<evidence type="ECO:0000313" key="2">
    <source>
        <dbReference type="EMBL" id="MCI14164.1"/>
    </source>
</evidence>
<proteinExistence type="predicted"/>
<sequence length="59" mass="6730">MINYEHENDTISAEEALDTTSISETGFKQEKDIDDITSISETDFQPDKDTSELKYLLLT</sequence>
<keyword evidence="3" id="KW-1185">Reference proteome</keyword>
<evidence type="ECO:0000313" key="3">
    <source>
        <dbReference type="Proteomes" id="UP000265520"/>
    </source>
</evidence>
<accession>A0A392PQP5</accession>